<accession>A0A418MPY5</accession>
<dbReference type="PROSITE" id="PS51257">
    <property type="entry name" value="PROKAR_LIPOPROTEIN"/>
    <property type="match status" value="1"/>
</dbReference>
<gene>
    <name evidence="3" type="ORF">D2L64_21580</name>
</gene>
<feature type="compositionally biased region" description="Low complexity" evidence="1">
    <location>
        <begin position="37"/>
        <end position="58"/>
    </location>
</feature>
<evidence type="ECO:0000256" key="1">
    <source>
        <dbReference type="SAM" id="MobiDB-lite"/>
    </source>
</evidence>
<keyword evidence="2" id="KW-0732">Signal</keyword>
<protein>
    <recommendedName>
        <fullName evidence="5">Lipoprotein</fullName>
    </recommendedName>
</protein>
<feature type="chain" id="PRO_5039034887" description="Lipoprotein" evidence="2">
    <location>
        <begin position="22"/>
        <end position="190"/>
    </location>
</feature>
<dbReference type="Proteomes" id="UP000283832">
    <property type="component" value="Unassembled WGS sequence"/>
</dbReference>
<dbReference type="AlphaFoldDB" id="A0A418MPY5"/>
<name>A0A418MPY5_9ACTN</name>
<dbReference type="RefSeq" id="WP_119579040.1">
    <property type="nucleotide sequence ID" value="NZ_QXEC01000025.1"/>
</dbReference>
<sequence length="190" mass="18534">MLRIGAIVATLLIALAGCAESPPPPVSTEPPPSAGQAPVASPAPADASATPSAAGAAPKPVPTSGKAQVLHGEKFRTLVAGAEGARQALISGRLAVGEGGCLVVRSAGEPESVIVWPPGVTLLTNGRVGVDVPGTGAVTVGDTFSGGGGYSEAPMTEGFPPGRYVPVPAACAKRGTPVAVIDNLDGFQVG</sequence>
<proteinExistence type="predicted"/>
<feature type="signal peptide" evidence="2">
    <location>
        <begin position="1"/>
        <end position="21"/>
    </location>
</feature>
<comment type="caution">
    <text evidence="3">The sequence shown here is derived from an EMBL/GenBank/DDBJ whole genome shotgun (WGS) entry which is preliminary data.</text>
</comment>
<feature type="compositionally biased region" description="Pro residues" evidence="1">
    <location>
        <begin position="21"/>
        <end position="33"/>
    </location>
</feature>
<evidence type="ECO:0000313" key="3">
    <source>
        <dbReference type="EMBL" id="RIV35541.1"/>
    </source>
</evidence>
<dbReference type="OrthoDB" id="3390227at2"/>
<dbReference type="EMBL" id="QXEC01000025">
    <property type="protein sequence ID" value="RIV35541.1"/>
    <property type="molecule type" value="Genomic_DNA"/>
</dbReference>
<organism evidence="3 4">
    <name type="scientific">Micromonospora radicis</name>
    <dbReference type="NCBI Taxonomy" id="1894971"/>
    <lineage>
        <taxon>Bacteria</taxon>
        <taxon>Bacillati</taxon>
        <taxon>Actinomycetota</taxon>
        <taxon>Actinomycetes</taxon>
        <taxon>Micromonosporales</taxon>
        <taxon>Micromonosporaceae</taxon>
        <taxon>Micromonospora</taxon>
    </lineage>
</organism>
<evidence type="ECO:0008006" key="5">
    <source>
        <dbReference type="Google" id="ProtNLM"/>
    </source>
</evidence>
<evidence type="ECO:0000256" key="2">
    <source>
        <dbReference type="SAM" id="SignalP"/>
    </source>
</evidence>
<keyword evidence="4" id="KW-1185">Reference proteome</keyword>
<reference evidence="3 4" key="1">
    <citation type="submission" date="2018-08" db="EMBL/GenBank/DDBJ databases">
        <title>Jishengella sp. nov., isolated from a root of Azadirachta indica A. Juss. var. siamensis Valenton.</title>
        <authorList>
            <person name="Kuncharoen N."/>
            <person name="Tanasupawat S."/>
            <person name="Kudo T."/>
            <person name="Ohkuma M."/>
        </authorList>
    </citation>
    <scope>NUCLEOTIDE SEQUENCE [LARGE SCALE GENOMIC DNA]</scope>
    <source>
        <strain evidence="3 4">AZ1-13</strain>
    </source>
</reference>
<evidence type="ECO:0000313" key="4">
    <source>
        <dbReference type="Proteomes" id="UP000283832"/>
    </source>
</evidence>
<feature type="region of interest" description="Disordered" evidence="1">
    <location>
        <begin position="21"/>
        <end position="68"/>
    </location>
</feature>